<feature type="transmembrane region" description="Helical" evidence="1">
    <location>
        <begin position="123"/>
        <end position="143"/>
    </location>
</feature>
<dbReference type="Proteomes" id="UP000077856">
    <property type="component" value="Chromosome"/>
</dbReference>
<dbReference type="EMBL" id="CP015506">
    <property type="protein sequence ID" value="AND38400.1"/>
    <property type="molecule type" value="Genomic_DNA"/>
</dbReference>
<name>A0A160M7D4_9BACI</name>
<evidence type="ECO:0000313" key="2">
    <source>
        <dbReference type="EMBL" id="AND38400.1"/>
    </source>
</evidence>
<dbReference type="RefSeq" id="WP_019379399.1">
    <property type="nucleotide sequence ID" value="NZ_CP015506.1"/>
</dbReference>
<dbReference type="KEGG" id="bon:A361_04470"/>
<dbReference type="eggNOG" id="ENOG5032VSH">
    <property type="taxonomic scope" value="Bacteria"/>
</dbReference>
<dbReference type="STRING" id="1196031.A361_04470"/>
<keyword evidence="1" id="KW-0472">Membrane</keyword>
<gene>
    <name evidence="2" type="ORF">A361_04470</name>
</gene>
<accession>A0A160M7D4</accession>
<keyword evidence="1" id="KW-1133">Transmembrane helix</keyword>
<organism evidence="2 3">
    <name type="scientific">Cytobacillus oceanisediminis 2691</name>
    <dbReference type="NCBI Taxonomy" id="1196031"/>
    <lineage>
        <taxon>Bacteria</taxon>
        <taxon>Bacillati</taxon>
        <taxon>Bacillota</taxon>
        <taxon>Bacilli</taxon>
        <taxon>Bacillales</taxon>
        <taxon>Bacillaceae</taxon>
        <taxon>Cytobacillus</taxon>
    </lineage>
</organism>
<protein>
    <submittedName>
        <fullName evidence="2">Uncharacterized protein</fullName>
    </submittedName>
</protein>
<evidence type="ECO:0000313" key="3">
    <source>
        <dbReference type="Proteomes" id="UP000077856"/>
    </source>
</evidence>
<dbReference type="AlphaFoldDB" id="A0A160M7D4"/>
<proteinExistence type="predicted"/>
<feature type="transmembrane region" description="Helical" evidence="1">
    <location>
        <begin position="61"/>
        <end position="82"/>
    </location>
</feature>
<keyword evidence="1" id="KW-0812">Transmembrane</keyword>
<feature type="transmembrane region" description="Helical" evidence="1">
    <location>
        <begin position="94"/>
        <end position="111"/>
    </location>
</feature>
<evidence type="ECO:0000256" key="1">
    <source>
        <dbReference type="SAM" id="Phobius"/>
    </source>
</evidence>
<feature type="transmembrane region" description="Helical" evidence="1">
    <location>
        <begin position="27"/>
        <end position="49"/>
    </location>
</feature>
<reference evidence="2 3" key="1">
    <citation type="submission" date="2016-04" db="EMBL/GenBank/DDBJ databases">
        <title>Complete genome sequence of Bacillus oceanisediminis strain 2691.</title>
        <authorList>
            <person name="Jeong H."/>
            <person name="Kim H.J."/>
            <person name="Lee D.-W."/>
        </authorList>
    </citation>
    <scope>NUCLEOTIDE SEQUENCE [LARGE SCALE GENOMIC DNA]</scope>
    <source>
        <strain evidence="2 3">2691</strain>
    </source>
</reference>
<sequence>MILQITSVVLFNFIIYKTIKGISANKIVHIWIFTIAFQLLFDIFIDLKYKGYWYFTQEIDWVAFPAYTILVPPVNLMFINWYPFTGSFMKKIRYFIIWEIFFLSYEAAAMLPHPFGFFHYGWWSIWHSAIVNPILLTILIVYYKWISALEKKACV</sequence>